<feature type="compositionally biased region" description="Polar residues" evidence="4">
    <location>
        <begin position="288"/>
        <end position="298"/>
    </location>
</feature>
<keyword evidence="8" id="KW-1185">Reference proteome</keyword>
<dbReference type="Pfam" id="PF00707">
    <property type="entry name" value="IF3_C"/>
    <property type="match status" value="1"/>
</dbReference>
<dbReference type="InterPro" id="IPR019815">
    <property type="entry name" value="Translation_initiation_fac_3_C"/>
</dbReference>
<dbReference type="Gene3D" id="3.10.20.80">
    <property type="entry name" value="Translation initiation factor 3 (IF-3), N-terminal domain"/>
    <property type="match status" value="1"/>
</dbReference>
<dbReference type="Proteomes" id="UP001166093">
    <property type="component" value="Unassembled WGS sequence"/>
</dbReference>
<evidence type="ECO:0000313" key="7">
    <source>
        <dbReference type="EMBL" id="MBN3288110.1"/>
    </source>
</evidence>
<gene>
    <name evidence="7" type="primary">Mtif3</name>
    <name evidence="7" type="ORF">GTO93_0016203</name>
</gene>
<dbReference type="NCBIfam" id="TIGR00168">
    <property type="entry name" value="infC"/>
    <property type="match status" value="1"/>
</dbReference>
<feature type="non-terminal residue" evidence="7">
    <location>
        <position position="1"/>
    </location>
</feature>
<evidence type="ECO:0000256" key="4">
    <source>
        <dbReference type="SAM" id="MobiDB-lite"/>
    </source>
</evidence>
<name>A0ABS2YMX9_POLSP</name>
<feature type="region of interest" description="Disordered" evidence="4">
    <location>
        <begin position="60"/>
        <end position="93"/>
    </location>
</feature>
<accession>A0ABS2YMX9</accession>
<organism evidence="7 8">
    <name type="scientific">Polyodon spathula</name>
    <name type="common">North American paddlefish</name>
    <name type="synonym">Squalus spathula</name>
    <dbReference type="NCBI Taxonomy" id="7913"/>
    <lineage>
        <taxon>Eukaryota</taxon>
        <taxon>Metazoa</taxon>
        <taxon>Chordata</taxon>
        <taxon>Craniata</taxon>
        <taxon>Vertebrata</taxon>
        <taxon>Euteleostomi</taxon>
        <taxon>Actinopterygii</taxon>
        <taxon>Chondrostei</taxon>
        <taxon>Acipenseriformes</taxon>
        <taxon>Polyodontidae</taxon>
        <taxon>Polyodon</taxon>
    </lineage>
</organism>
<dbReference type="SUPFAM" id="SSF55200">
    <property type="entry name" value="Translation initiation factor IF3, C-terminal domain"/>
    <property type="match status" value="1"/>
</dbReference>
<protein>
    <submittedName>
        <fullName evidence="7">IF3M factor</fullName>
    </submittedName>
</protein>
<feature type="domain" description="Translation initiation factor 3 C-terminal" evidence="5">
    <location>
        <begin position="172"/>
        <end position="249"/>
    </location>
</feature>
<proteinExistence type="inferred from homology"/>
<evidence type="ECO:0000313" key="8">
    <source>
        <dbReference type="Proteomes" id="UP001166093"/>
    </source>
</evidence>
<evidence type="ECO:0000256" key="2">
    <source>
        <dbReference type="ARBA" id="ARBA00022540"/>
    </source>
</evidence>
<feature type="region of interest" description="Disordered" evidence="4">
    <location>
        <begin position="267"/>
        <end position="298"/>
    </location>
</feature>
<comment type="caution">
    <text evidence="7">The sequence shown here is derived from an EMBL/GenBank/DDBJ whole genome shotgun (WGS) entry which is preliminary data.</text>
</comment>
<evidence type="ECO:0000256" key="3">
    <source>
        <dbReference type="ARBA" id="ARBA00022917"/>
    </source>
</evidence>
<dbReference type="Gene3D" id="3.30.110.10">
    <property type="entry name" value="Translation initiation factor 3 (IF-3), C-terminal domain"/>
    <property type="match status" value="1"/>
</dbReference>
<dbReference type="SUPFAM" id="SSF54364">
    <property type="entry name" value="Translation initiation factor IF3, N-terminal domain"/>
    <property type="match status" value="1"/>
</dbReference>
<feature type="compositionally biased region" description="Basic and acidic residues" evidence="4">
    <location>
        <begin position="267"/>
        <end position="286"/>
    </location>
</feature>
<dbReference type="GeneID" id="121302874"/>
<keyword evidence="3" id="KW-0648">Protein biosynthesis</keyword>
<keyword evidence="2" id="KW-0396">Initiation factor</keyword>
<dbReference type="InterPro" id="IPR019814">
    <property type="entry name" value="Translation_initiation_fac_3_N"/>
</dbReference>
<sequence length="298" mass="33865">MAAGCLRRVVCQGLRNESRLPGFFCVPRPLSTLSIHTYRKAAVNKLRLVLPCPNEGSWVVRTGTRPLTTEDDDDEGGPEGKKKKQDPRARKTIGSVGRKIHHRIIQVINEDGENLGSMHRAGVLRMLDERGLKLVPLRENADPPVYRLMSGKQIHQEQLKLREKQKEKAGPTQVKELTFSSDIAKHDLETKVKQIQQWIEKRHHVRLTVRKGSASVEKMEGVLEEIVQSMPDLATFVTKPKAIKDGRAAMGILRHLSEKELNEYKKQLKQKEQESKGPRQEARDVVNPENTQTKVLHQ</sequence>
<dbReference type="InterPro" id="IPR036788">
    <property type="entry name" value="T_IF-3_C_sf"/>
</dbReference>
<dbReference type="InterPro" id="IPR001288">
    <property type="entry name" value="Translation_initiation_fac_3"/>
</dbReference>
<dbReference type="InterPro" id="IPR036787">
    <property type="entry name" value="T_IF-3_N_sf"/>
</dbReference>
<dbReference type="EMBL" id="JAAWVQ010172358">
    <property type="protein sequence ID" value="MBN3288110.1"/>
    <property type="molecule type" value="Genomic_DNA"/>
</dbReference>
<dbReference type="PANTHER" id="PTHR10938">
    <property type="entry name" value="TRANSLATION INITIATION FACTOR IF-3"/>
    <property type="match status" value="1"/>
</dbReference>
<dbReference type="Pfam" id="PF05198">
    <property type="entry name" value="IF3_N"/>
    <property type="match status" value="1"/>
</dbReference>
<evidence type="ECO:0000256" key="1">
    <source>
        <dbReference type="ARBA" id="ARBA00005439"/>
    </source>
</evidence>
<feature type="non-terminal residue" evidence="7">
    <location>
        <position position="298"/>
    </location>
</feature>
<reference evidence="7" key="1">
    <citation type="journal article" date="2021" name="Cell">
        <title>Tracing the genetic footprints of vertebrate landing in non-teleost ray-finned fishes.</title>
        <authorList>
            <person name="Bi X."/>
            <person name="Wang K."/>
            <person name="Yang L."/>
            <person name="Pan H."/>
            <person name="Jiang H."/>
            <person name="Wei Q."/>
            <person name="Fang M."/>
            <person name="Yu H."/>
            <person name="Zhu C."/>
            <person name="Cai Y."/>
            <person name="He Y."/>
            <person name="Gan X."/>
            <person name="Zeng H."/>
            <person name="Yu D."/>
            <person name="Zhu Y."/>
            <person name="Jiang H."/>
            <person name="Qiu Q."/>
            <person name="Yang H."/>
            <person name="Zhang Y.E."/>
            <person name="Wang W."/>
            <person name="Zhu M."/>
            <person name="He S."/>
            <person name="Zhang G."/>
        </authorList>
    </citation>
    <scope>NUCLEOTIDE SEQUENCE</scope>
    <source>
        <strain evidence="7">Pddl_001</strain>
    </source>
</reference>
<evidence type="ECO:0000259" key="5">
    <source>
        <dbReference type="Pfam" id="PF00707"/>
    </source>
</evidence>
<evidence type="ECO:0000259" key="6">
    <source>
        <dbReference type="Pfam" id="PF05198"/>
    </source>
</evidence>
<dbReference type="PANTHER" id="PTHR10938:SF0">
    <property type="entry name" value="TRANSLATION INITIATION FACTOR IF-3, MITOCHONDRIAL"/>
    <property type="match status" value="1"/>
</dbReference>
<comment type="similarity">
    <text evidence="1">Belongs to the IF-3 family.</text>
</comment>
<feature type="domain" description="Translation initiation factor 3 N-terminal" evidence="6">
    <location>
        <begin position="96"/>
        <end position="164"/>
    </location>
</feature>
<dbReference type="RefSeq" id="XP_041089102.1">
    <property type="nucleotide sequence ID" value="XM_041233168.1"/>
</dbReference>